<dbReference type="GO" id="GO:0003676">
    <property type="term" value="F:nucleic acid binding"/>
    <property type="evidence" value="ECO:0007669"/>
    <property type="project" value="InterPro"/>
</dbReference>
<protein>
    <submittedName>
        <fullName evidence="4">SAM-dependent methyltransferase</fullName>
    </submittedName>
</protein>
<dbReference type="InterPro" id="IPR002052">
    <property type="entry name" value="DNA_methylase_N6_adenine_CS"/>
</dbReference>
<dbReference type="GeneID" id="82535605"/>
<dbReference type="Pfam" id="PF05175">
    <property type="entry name" value="MTS"/>
    <property type="match status" value="1"/>
</dbReference>
<dbReference type="EMBL" id="NXLS01000004">
    <property type="protein sequence ID" value="RDU62951.1"/>
    <property type="molecule type" value="Genomic_DNA"/>
</dbReference>
<evidence type="ECO:0000313" key="5">
    <source>
        <dbReference type="Proteomes" id="UP000256650"/>
    </source>
</evidence>
<evidence type="ECO:0000259" key="3">
    <source>
        <dbReference type="Pfam" id="PF05175"/>
    </source>
</evidence>
<keyword evidence="4" id="KW-0808">Transferase</keyword>
<dbReference type="GO" id="GO:0032259">
    <property type="term" value="P:methylation"/>
    <property type="evidence" value="ECO:0007669"/>
    <property type="project" value="UniProtKB-KW"/>
</dbReference>
<evidence type="ECO:0000256" key="2">
    <source>
        <dbReference type="ARBA" id="ARBA00022691"/>
    </source>
</evidence>
<proteinExistence type="predicted"/>
<evidence type="ECO:0000256" key="1">
    <source>
        <dbReference type="ARBA" id="ARBA00022603"/>
    </source>
</evidence>
<dbReference type="RefSeq" id="WP_115551485.1">
    <property type="nucleotide sequence ID" value="NZ_CAONBV010000158.1"/>
</dbReference>
<dbReference type="OrthoDB" id="5354196at2"/>
<name>A0A3D8IEI2_9HELI</name>
<dbReference type="InterPro" id="IPR029063">
    <property type="entry name" value="SAM-dependent_MTases_sf"/>
</dbReference>
<dbReference type="SUPFAM" id="SSF53335">
    <property type="entry name" value="S-adenosyl-L-methionine-dependent methyltransferases"/>
    <property type="match status" value="1"/>
</dbReference>
<keyword evidence="1 4" id="KW-0489">Methyltransferase</keyword>
<dbReference type="GO" id="GO:0008170">
    <property type="term" value="F:N-methyltransferase activity"/>
    <property type="evidence" value="ECO:0007669"/>
    <property type="project" value="UniProtKB-ARBA"/>
</dbReference>
<accession>A0A3D8IEI2</accession>
<dbReference type="PANTHER" id="PTHR47739">
    <property type="entry name" value="TRNA1(VAL) (ADENINE(37)-N6)-METHYLTRANSFERASE"/>
    <property type="match status" value="1"/>
</dbReference>
<keyword evidence="5" id="KW-1185">Reference proteome</keyword>
<dbReference type="CDD" id="cd02440">
    <property type="entry name" value="AdoMet_MTases"/>
    <property type="match status" value="1"/>
</dbReference>
<reference evidence="4 5" key="1">
    <citation type="submission" date="2018-04" db="EMBL/GenBank/DDBJ databases">
        <title>Novel Campyloabacter and Helicobacter Species and Strains.</title>
        <authorList>
            <person name="Mannion A.J."/>
            <person name="Shen Z."/>
            <person name="Fox J.G."/>
        </authorList>
    </citation>
    <scope>NUCLEOTIDE SEQUENCE [LARGE SCALE GENOMIC DNA]</scope>
    <source>
        <strain evidence="4 5">MIT 99-5101</strain>
    </source>
</reference>
<feature type="domain" description="Methyltransferase small" evidence="3">
    <location>
        <begin position="29"/>
        <end position="126"/>
    </location>
</feature>
<sequence>MQIYQPKNGYCYNSDTLFLYDFALPFLKMRHHLLEVGAGCGVLGLLCARDSKCRLTMIEKNPKMAEFCSHNLRINHTKAHLICADFLEYDFNSQLAQNTKSQKTHSTTQIAFDIILSNPPFYHDDVIKSQNSDIFSARYAQNLPFLDFARKVNSLLKPTGEFIFCYDAKAIFHLFCVLHSYKIRPICLRFVYPKLDKSATLVLCRCKKNSKSQCKILPPLITHIDLNFTQEVLEIYKKAKTWSIKC</sequence>
<gene>
    <name evidence="4" type="ORF">CQA43_04810</name>
</gene>
<dbReference type="InterPro" id="IPR007848">
    <property type="entry name" value="Small_mtfrase_dom"/>
</dbReference>
<keyword evidence="2" id="KW-0949">S-adenosyl-L-methionine</keyword>
<organism evidence="4 5">
    <name type="scientific">Helicobacter ganmani</name>
    <dbReference type="NCBI Taxonomy" id="60246"/>
    <lineage>
        <taxon>Bacteria</taxon>
        <taxon>Pseudomonadati</taxon>
        <taxon>Campylobacterota</taxon>
        <taxon>Epsilonproteobacteria</taxon>
        <taxon>Campylobacterales</taxon>
        <taxon>Helicobacteraceae</taxon>
        <taxon>Helicobacter</taxon>
    </lineage>
</organism>
<dbReference type="AlphaFoldDB" id="A0A3D8IEI2"/>
<dbReference type="Gene3D" id="3.40.50.150">
    <property type="entry name" value="Vaccinia Virus protein VP39"/>
    <property type="match status" value="1"/>
</dbReference>
<dbReference type="PROSITE" id="PS00092">
    <property type="entry name" value="N6_MTASE"/>
    <property type="match status" value="1"/>
</dbReference>
<dbReference type="Proteomes" id="UP000256650">
    <property type="component" value="Unassembled WGS sequence"/>
</dbReference>
<dbReference type="PANTHER" id="PTHR47739:SF1">
    <property type="entry name" value="TRNA1(VAL) (ADENINE(37)-N6)-METHYLTRANSFERASE"/>
    <property type="match status" value="1"/>
</dbReference>
<dbReference type="GO" id="GO:0008757">
    <property type="term" value="F:S-adenosylmethionine-dependent methyltransferase activity"/>
    <property type="evidence" value="ECO:0007669"/>
    <property type="project" value="UniProtKB-ARBA"/>
</dbReference>
<evidence type="ECO:0000313" key="4">
    <source>
        <dbReference type="EMBL" id="RDU62951.1"/>
    </source>
</evidence>
<dbReference type="InterPro" id="IPR050210">
    <property type="entry name" value="tRNA_Adenine-N(6)_MTase"/>
</dbReference>
<comment type="caution">
    <text evidence="4">The sequence shown here is derived from an EMBL/GenBank/DDBJ whole genome shotgun (WGS) entry which is preliminary data.</text>
</comment>